<name>C5LW96_PERM5</name>
<keyword evidence="2" id="KW-1185">Reference proteome</keyword>
<dbReference type="Proteomes" id="UP000007800">
    <property type="component" value="Unassembled WGS sequence"/>
</dbReference>
<evidence type="ECO:0000313" key="2">
    <source>
        <dbReference type="Proteomes" id="UP000007800"/>
    </source>
</evidence>
<evidence type="ECO:0000313" key="1">
    <source>
        <dbReference type="EMBL" id="EEQ99033.1"/>
    </source>
</evidence>
<protein>
    <submittedName>
        <fullName evidence="1">Uncharacterized protein</fullName>
    </submittedName>
</protein>
<dbReference type="OrthoDB" id="10408988at2759"/>
<proteinExistence type="predicted"/>
<reference evidence="1 2" key="1">
    <citation type="submission" date="2008-07" db="EMBL/GenBank/DDBJ databases">
        <authorList>
            <person name="El-Sayed N."/>
            <person name="Caler E."/>
            <person name="Inman J."/>
            <person name="Amedeo P."/>
            <person name="Hass B."/>
            <person name="Wortman J."/>
        </authorList>
    </citation>
    <scope>NUCLEOTIDE SEQUENCE [LARGE SCALE GENOMIC DNA]</scope>
    <source>
        <strain evidence="2">ATCC 50983 / TXsc</strain>
    </source>
</reference>
<dbReference type="AlphaFoldDB" id="C5LW96"/>
<sequence length="52" mass="5859">MVEFLKKSGYVRNQKTAEDLVDRLFGPASGFPVFERFGNTLLDYGDATFGPR</sequence>
<dbReference type="GeneID" id="9044184"/>
<dbReference type="EMBL" id="GG686094">
    <property type="protein sequence ID" value="EEQ99033.1"/>
    <property type="molecule type" value="Genomic_DNA"/>
</dbReference>
<gene>
    <name evidence="1" type="ORF">Pmar_PMAR012041</name>
</gene>
<dbReference type="InParanoid" id="C5LW96"/>
<accession>C5LW96</accession>
<organism evidence="2">
    <name type="scientific">Perkinsus marinus (strain ATCC 50983 / TXsc)</name>
    <dbReference type="NCBI Taxonomy" id="423536"/>
    <lineage>
        <taxon>Eukaryota</taxon>
        <taxon>Sar</taxon>
        <taxon>Alveolata</taxon>
        <taxon>Perkinsozoa</taxon>
        <taxon>Perkinsea</taxon>
        <taxon>Perkinsida</taxon>
        <taxon>Perkinsidae</taxon>
        <taxon>Perkinsus</taxon>
    </lineage>
</organism>
<dbReference type="RefSeq" id="XP_002766316.1">
    <property type="nucleotide sequence ID" value="XM_002766270.1"/>
</dbReference>